<dbReference type="Gramene" id="OE9A112779T3">
    <property type="protein sequence ID" value="OE9A112779C3"/>
    <property type="gene ID" value="OE9A112779"/>
</dbReference>
<dbReference type="OrthoDB" id="678085at2759"/>
<keyword evidence="2" id="KW-1185">Reference proteome</keyword>
<sequence>MATELEGFSMRGYVSRMRSVNVVKCWPFDETDEDVVKSLLPPITLKKFTWWFDVLELSRSESITSLQNSKKKKKVQEKGESSLRRQEYMEESDLDAEEFIGVAAKLKPSRGKVKPRAPKKRSIKELFAVAPPVDIVSSEEEDEEDFLDSKEIKWGLKGKRNEKKKNNKEIFLSKLKKTKKINKFKKKSNKAMDLPVANKEICFKLHLQSLGVVNELDIDICDAVPFHKGKPKVKHLDAKKKTMTCKSPKLTAENEKLEFPMRGILKNCHKASPLLQSRNCILHESIQANPCGTQLANKHVTFSEKDDILGCQEVQKFRGSDSDTVASSLLEDHVGERGNNLTVIEMSRSEDISGGTENGHDALSVSKNALSVSKKQLTIACREFDTSNFVKKHSHERLFGISVNSCQNALQDSNLHLFERGHGEISHDPLHASPPSVICRHPERHNKNQNLEVIRNSSSSYNNCERLIEHLGNPRPRFPPTCFGDYPKAYNEPSAPYLYKWEKRSNMMPQFHPQSAIENCSGHAFEYQSFPHLSPKELLSTLCSIPEVNQKRMGGDFVGLPLNSHGELIKLNSSGKGEFQQRIKPSISASSSISLALNNNLISNRLANLSECRSWECRTCRGNQSNQFPIKGYKKENPFVVMPSRLGIGECKRNGKTDVDFNLIKRNDHSFSTVELNLHPEIESYHGYQEDYQKCRNHDRVLPHLVQSKMRLMGKEFLVGGNELWKDKQIIAEHHSAGTAVDNLTIYSQNEPSFGKFRETLACSLETDINHISESMLRTKISDSRFPISHFTKQSPDMHQNDSVASKINPVPGLYTCLSPGKSSTVDNMRSIVQDPIPHEYESKTNISEFPMPRSAFQGLPHAPRSVIRFPFMHPDLEGHAQSSWYRRSSKNVSPLLFDERETLLSYGPSYSNLGSRCGPSTMLGTNCCTDPGASLTHEAFCLHNSFTSGSAFQNSIAPAQLTKRESCYSGVMPNSVLQKGRGSRIKFKERVGSRRIMRGPSHGERARKRASAVLVDSFQPMKVPKLGSQEASNISMKQSMTCFNFEGDAKNIGQPFQPDFAKNKAKNMACGEHKNYKDEYTILSGKDSFSGTARSGPVKLTAGAKHILKACQKMDQSSSKSTHSTVPFAATTTGVRLLESEKSAQIYKF</sequence>
<dbReference type="EMBL" id="CACTIH010000105">
    <property type="protein sequence ID" value="CAA2954069.1"/>
    <property type="molecule type" value="Genomic_DNA"/>
</dbReference>
<dbReference type="PANTHER" id="PTHR36892">
    <property type="entry name" value="OS01G0201800 PROTEIN"/>
    <property type="match status" value="1"/>
</dbReference>
<evidence type="ECO:0000313" key="2">
    <source>
        <dbReference type="Proteomes" id="UP000594638"/>
    </source>
</evidence>
<gene>
    <name evidence="1" type="ORF">OLEA9_A112779</name>
</gene>
<name>A0A8S0PJ97_OLEEU</name>
<protein>
    <submittedName>
        <fullName evidence="1">Uncharacterized protein</fullName>
    </submittedName>
</protein>
<evidence type="ECO:0000313" key="1">
    <source>
        <dbReference type="EMBL" id="CAA2954069.1"/>
    </source>
</evidence>
<dbReference type="AlphaFoldDB" id="A0A8S0PJ97"/>
<comment type="caution">
    <text evidence="1">The sequence shown here is derived from an EMBL/GenBank/DDBJ whole genome shotgun (WGS) entry which is preliminary data.</text>
</comment>
<organism evidence="1 2">
    <name type="scientific">Olea europaea subsp. europaea</name>
    <dbReference type="NCBI Taxonomy" id="158383"/>
    <lineage>
        <taxon>Eukaryota</taxon>
        <taxon>Viridiplantae</taxon>
        <taxon>Streptophyta</taxon>
        <taxon>Embryophyta</taxon>
        <taxon>Tracheophyta</taxon>
        <taxon>Spermatophyta</taxon>
        <taxon>Magnoliopsida</taxon>
        <taxon>eudicotyledons</taxon>
        <taxon>Gunneridae</taxon>
        <taxon>Pentapetalae</taxon>
        <taxon>asterids</taxon>
        <taxon>lamiids</taxon>
        <taxon>Lamiales</taxon>
        <taxon>Oleaceae</taxon>
        <taxon>Oleeae</taxon>
        <taxon>Olea</taxon>
    </lineage>
</organism>
<reference evidence="1 2" key="1">
    <citation type="submission" date="2019-12" db="EMBL/GenBank/DDBJ databases">
        <authorList>
            <person name="Alioto T."/>
            <person name="Alioto T."/>
            <person name="Gomez Garrido J."/>
        </authorList>
    </citation>
    <scope>NUCLEOTIDE SEQUENCE [LARGE SCALE GENOMIC DNA]</scope>
</reference>
<dbReference type="PANTHER" id="PTHR36892:SF1">
    <property type="entry name" value="OS05G0518200 PROTEIN"/>
    <property type="match status" value="1"/>
</dbReference>
<dbReference type="Proteomes" id="UP000594638">
    <property type="component" value="Unassembled WGS sequence"/>
</dbReference>
<proteinExistence type="predicted"/>
<accession>A0A8S0PJ97</accession>